<dbReference type="PANTHER" id="PTHR45674:SF13">
    <property type="entry name" value="DNA LIGASE-RELATED"/>
    <property type="match status" value="1"/>
</dbReference>
<dbReference type="NCBIfam" id="TIGR04120">
    <property type="entry name" value="DNA_lig_bact"/>
    <property type="match status" value="1"/>
</dbReference>
<dbReference type="GO" id="GO:0006310">
    <property type="term" value="P:DNA recombination"/>
    <property type="evidence" value="ECO:0007669"/>
    <property type="project" value="UniProtKB-KW"/>
</dbReference>
<name>A0A848LER7_9BACT</name>
<accession>A0A848LER7</accession>
<dbReference type="CDD" id="cd07972">
    <property type="entry name" value="OBF_DNA_ligase_Arch_LigB"/>
    <property type="match status" value="1"/>
</dbReference>
<keyword evidence="8" id="KW-0067">ATP-binding</keyword>
<dbReference type="InterPro" id="IPR012308">
    <property type="entry name" value="DNA_ligase_ATP-dep_N"/>
</dbReference>
<evidence type="ECO:0000256" key="8">
    <source>
        <dbReference type="ARBA" id="ARBA00022840"/>
    </source>
</evidence>
<dbReference type="GO" id="GO:0003910">
    <property type="term" value="F:DNA ligase (ATP) activity"/>
    <property type="evidence" value="ECO:0007669"/>
    <property type="project" value="UniProtKB-EC"/>
</dbReference>
<keyword evidence="11" id="KW-0234">DNA repair</keyword>
<dbReference type="InterPro" id="IPR026333">
    <property type="entry name" value="ATP_dep_DNA_lig_pp_1105_fam"/>
</dbReference>
<dbReference type="InterPro" id="IPR050191">
    <property type="entry name" value="ATP-dep_DNA_ligase"/>
</dbReference>
<evidence type="ECO:0000256" key="6">
    <source>
        <dbReference type="ARBA" id="ARBA00022741"/>
    </source>
</evidence>
<dbReference type="Gene3D" id="1.10.3260.10">
    <property type="entry name" value="DNA ligase, ATP-dependent, N-terminal domain"/>
    <property type="match status" value="1"/>
</dbReference>
<dbReference type="SUPFAM" id="SSF50249">
    <property type="entry name" value="Nucleic acid-binding proteins"/>
    <property type="match status" value="1"/>
</dbReference>
<dbReference type="Gene3D" id="3.30.470.30">
    <property type="entry name" value="DNA ligase/mRNA capping enzyme"/>
    <property type="match status" value="1"/>
</dbReference>
<keyword evidence="5" id="KW-0479">Metal-binding</keyword>
<keyword evidence="4" id="KW-0235">DNA replication</keyword>
<dbReference type="InterPro" id="IPR016059">
    <property type="entry name" value="DNA_ligase_ATP-dep_CS"/>
</dbReference>
<organism evidence="15 16">
    <name type="scientific">Pyxidicoccus fallax</name>
    <dbReference type="NCBI Taxonomy" id="394095"/>
    <lineage>
        <taxon>Bacteria</taxon>
        <taxon>Pseudomonadati</taxon>
        <taxon>Myxococcota</taxon>
        <taxon>Myxococcia</taxon>
        <taxon>Myxococcales</taxon>
        <taxon>Cystobacterineae</taxon>
        <taxon>Myxococcaceae</taxon>
        <taxon>Pyxidicoccus</taxon>
    </lineage>
</organism>
<evidence type="ECO:0000313" key="15">
    <source>
        <dbReference type="EMBL" id="NMO15335.1"/>
    </source>
</evidence>
<keyword evidence="12" id="KW-0131">Cell cycle</keyword>
<gene>
    <name evidence="15" type="ORF">HG543_10780</name>
</gene>
<evidence type="ECO:0000256" key="2">
    <source>
        <dbReference type="ARBA" id="ARBA00022598"/>
    </source>
</evidence>
<evidence type="ECO:0000256" key="13">
    <source>
        <dbReference type="ARBA" id="ARBA00034003"/>
    </source>
</evidence>
<dbReference type="GO" id="GO:0046872">
    <property type="term" value="F:metal ion binding"/>
    <property type="evidence" value="ECO:0007669"/>
    <property type="project" value="UniProtKB-KW"/>
</dbReference>
<dbReference type="PROSITE" id="PS50160">
    <property type="entry name" value="DNA_LIGASE_A3"/>
    <property type="match status" value="1"/>
</dbReference>
<evidence type="ECO:0000259" key="14">
    <source>
        <dbReference type="PROSITE" id="PS50160"/>
    </source>
</evidence>
<dbReference type="SUPFAM" id="SSF56091">
    <property type="entry name" value="DNA ligase/mRNA capping enzyme, catalytic domain"/>
    <property type="match status" value="1"/>
</dbReference>
<keyword evidence="16" id="KW-1185">Reference proteome</keyword>
<dbReference type="NCBIfam" id="NF006701">
    <property type="entry name" value="PRK09247.1"/>
    <property type="match status" value="1"/>
</dbReference>
<keyword evidence="2 15" id="KW-0436">Ligase</keyword>
<dbReference type="Pfam" id="PF01068">
    <property type="entry name" value="DNA_ligase_A_M"/>
    <property type="match status" value="1"/>
</dbReference>
<evidence type="ECO:0000256" key="7">
    <source>
        <dbReference type="ARBA" id="ARBA00022763"/>
    </source>
</evidence>
<keyword evidence="3" id="KW-0132">Cell division</keyword>
<dbReference type="GO" id="GO:0003677">
    <property type="term" value="F:DNA binding"/>
    <property type="evidence" value="ECO:0007669"/>
    <property type="project" value="InterPro"/>
</dbReference>
<evidence type="ECO:0000256" key="1">
    <source>
        <dbReference type="ARBA" id="ARBA00012727"/>
    </source>
</evidence>
<dbReference type="InterPro" id="IPR012309">
    <property type="entry name" value="DNA_ligase_ATP-dep_C"/>
</dbReference>
<dbReference type="Pfam" id="PF04679">
    <property type="entry name" value="DNA_ligase_A_C"/>
    <property type="match status" value="1"/>
</dbReference>
<dbReference type="RefSeq" id="WP_169344629.1">
    <property type="nucleotide sequence ID" value="NZ_JABBJJ010000037.1"/>
</dbReference>
<evidence type="ECO:0000256" key="12">
    <source>
        <dbReference type="ARBA" id="ARBA00023306"/>
    </source>
</evidence>
<keyword evidence="10" id="KW-0233">DNA recombination</keyword>
<evidence type="ECO:0000313" key="16">
    <source>
        <dbReference type="Proteomes" id="UP000518300"/>
    </source>
</evidence>
<proteinExistence type="predicted"/>
<evidence type="ECO:0000256" key="9">
    <source>
        <dbReference type="ARBA" id="ARBA00022842"/>
    </source>
</evidence>
<protein>
    <recommendedName>
        <fullName evidence="1">DNA ligase (ATP)</fullName>
        <ecNumber evidence="1">6.5.1.1</ecNumber>
    </recommendedName>
</protein>
<evidence type="ECO:0000256" key="4">
    <source>
        <dbReference type="ARBA" id="ARBA00022705"/>
    </source>
</evidence>
<comment type="caution">
    <text evidence="15">The sequence shown here is derived from an EMBL/GenBank/DDBJ whole genome shotgun (WGS) entry which is preliminary data.</text>
</comment>
<comment type="catalytic activity">
    <reaction evidence="13">
        <text>ATP + (deoxyribonucleotide)n-3'-hydroxyl + 5'-phospho-(deoxyribonucleotide)m = (deoxyribonucleotide)n+m + AMP + diphosphate.</text>
        <dbReference type="EC" id="6.5.1.1"/>
    </reaction>
</comment>
<keyword evidence="9" id="KW-0460">Magnesium</keyword>
<dbReference type="PANTHER" id="PTHR45674">
    <property type="entry name" value="DNA LIGASE 1/3 FAMILY MEMBER"/>
    <property type="match status" value="1"/>
</dbReference>
<dbReference type="Gene3D" id="2.40.50.140">
    <property type="entry name" value="Nucleic acid-binding proteins"/>
    <property type="match status" value="1"/>
</dbReference>
<dbReference type="InterPro" id="IPR036599">
    <property type="entry name" value="DNA_ligase_N_sf"/>
</dbReference>
<evidence type="ECO:0000256" key="11">
    <source>
        <dbReference type="ARBA" id="ARBA00023204"/>
    </source>
</evidence>
<dbReference type="EC" id="6.5.1.1" evidence="1"/>
<keyword evidence="7" id="KW-0227">DNA damage</keyword>
<evidence type="ECO:0000256" key="5">
    <source>
        <dbReference type="ARBA" id="ARBA00022723"/>
    </source>
</evidence>
<dbReference type="InterPro" id="IPR012340">
    <property type="entry name" value="NA-bd_OB-fold"/>
</dbReference>
<dbReference type="GO" id="GO:0005524">
    <property type="term" value="F:ATP binding"/>
    <property type="evidence" value="ECO:0007669"/>
    <property type="project" value="UniProtKB-KW"/>
</dbReference>
<sequence>MRRLADLYEALDQTTSTNAKVEALVRYFKEAPPEDAAWALYFLTGQKLKRLLTTKLLVGWTQELTGIPDWLFAEVYASVGDLAEVIALLLDGLERPAEPEELPLSVWLEQRLLPLRDLDAVEQRERVVSWWKVMPRRELFLLNKMLTGELRVGVSATLVIRAVAQVAGLPPPSVAHRLMGTWKPTPAFFKQLVSPDVSDGDRSRPYPFYLASPLEQPPESLGELKDWLVEWKWDGIRGQLIRRQGGVYLWSRGEELITERFPEITEAAAALPEGTVLDGEVLAYENGRPLPFAQLQRRIGRQKLTPKVLAEAPAAFIVYDLLELEGKDLRERPLRERRAKLEALLKDRPRVPLSPAVKAESWDELAKLRDQARERNVEGFMIKRLDSAYLTGRKRGDWWKWKIDPFTVDAVLLYAHPGHGRRSSLYTDYTFAVWNGQELQPVTKAYSGLTDEEIARLDRWIRAHTKEKYGPVRSVEPEQVFELHFEGIQASPRHKSGVALRFPRIARWRTDKKPQDADTLDSLKELLHAVH</sequence>
<dbReference type="SUPFAM" id="SSF117018">
    <property type="entry name" value="ATP-dependent DNA ligase DNA-binding domain"/>
    <property type="match status" value="1"/>
</dbReference>
<dbReference type="GO" id="GO:0006281">
    <property type="term" value="P:DNA repair"/>
    <property type="evidence" value="ECO:0007669"/>
    <property type="project" value="UniProtKB-KW"/>
</dbReference>
<dbReference type="PROSITE" id="PS00697">
    <property type="entry name" value="DNA_LIGASE_A1"/>
    <property type="match status" value="1"/>
</dbReference>
<reference evidence="15 16" key="1">
    <citation type="submission" date="2020-04" db="EMBL/GenBank/DDBJ databases">
        <title>Draft genome of Pyxidicoccus fallax type strain.</title>
        <authorList>
            <person name="Whitworth D.E."/>
        </authorList>
    </citation>
    <scope>NUCLEOTIDE SEQUENCE [LARGE SCALE GENOMIC DNA]</scope>
    <source>
        <strain evidence="15 16">DSM 14698</strain>
    </source>
</reference>
<dbReference type="GO" id="GO:0051301">
    <property type="term" value="P:cell division"/>
    <property type="evidence" value="ECO:0007669"/>
    <property type="project" value="UniProtKB-KW"/>
</dbReference>
<evidence type="ECO:0000256" key="10">
    <source>
        <dbReference type="ARBA" id="ARBA00023172"/>
    </source>
</evidence>
<evidence type="ECO:0000256" key="3">
    <source>
        <dbReference type="ARBA" id="ARBA00022618"/>
    </source>
</evidence>
<dbReference type="GO" id="GO:0006260">
    <property type="term" value="P:DNA replication"/>
    <property type="evidence" value="ECO:0007669"/>
    <property type="project" value="UniProtKB-KW"/>
</dbReference>
<feature type="domain" description="ATP-dependent DNA ligase family profile" evidence="14">
    <location>
        <begin position="307"/>
        <end position="435"/>
    </location>
</feature>
<dbReference type="Pfam" id="PF04675">
    <property type="entry name" value="DNA_ligase_A_N"/>
    <property type="match status" value="1"/>
</dbReference>
<dbReference type="EMBL" id="JABBJJ010000037">
    <property type="protein sequence ID" value="NMO15335.1"/>
    <property type="molecule type" value="Genomic_DNA"/>
</dbReference>
<dbReference type="CDD" id="cd07897">
    <property type="entry name" value="Adenylation_DNA_ligase_Bac1"/>
    <property type="match status" value="1"/>
</dbReference>
<dbReference type="Proteomes" id="UP000518300">
    <property type="component" value="Unassembled WGS sequence"/>
</dbReference>
<dbReference type="InterPro" id="IPR012310">
    <property type="entry name" value="DNA_ligase_ATP-dep_cent"/>
</dbReference>
<keyword evidence="6" id="KW-0547">Nucleotide-binding</keyword>
<dbReference type="AlphaFoldDB" id="A0A848LER7"/>